<gene>
    <name evidence="2" type="ORF">PILCRDRAFT_681327</name>
</gene>
<evidence type="ECO:0000313" key="2">
    <source>
        <dbReference type="EMBL" id="KIM75331.1"/>
    </source>
</evidence>
<reference evidence="3" key="2">
    <citation type="submission" date="2015-01" db="EMBL/GenBank/DDBJ databases">
        <title>Evolutionary Origins and Diversification of the Mycorrhizal Mutualists.</title>
        <authorList>
            <consortium name="DOE Joint Genome Institute"/>
            <consortium name="Mycorrhizal Genomics Consortium"/>
            <person name="Kohler A."/>
            <person name="Kuo A."/>
            <person name="Nagy L.G."/>
            <person name="Floudas D."/>
            <person name="Copeland A."/>
            <person name="Barry K.W."/>
            <person name="Cichocki N."/>
            <person name="Veneault-Fourrey C."/>
            <person name="LaButti K."/>
            <person name="Lindquist E.A."/>
            <person name="Lipzen A."/>
            <person name="Lundell T."/>
            <person name="Morin E."/>
            <person name="Murat C."/>
            <person name="Riley R."/>
            <person name="Ohm R."/>
            <person name="Sun H."/>
            <person name="Tunlid A."/>
            <person name="Henrissat B."/>
            <person name="Grigoriev I.V."/>
            <person name="Hibbett D.S."/>
            <person name="Martin F."/>
        </authorList>
    </citation>
    <scope>NUCLEOTIDE SEQUENCE [LARGE SCALE GENOMIC DNA]</scope>
    <source>
        <strain evidence="3">F 1598</strain>
    </source>
</reference>
<organism evidence="2 3">
    <name type="scientific">Piloderma croceum (strain F 1598)</name>
    <dbReference type="NCBI Taxonomy" id="765440"/>
    <lineage>
        <taxon>Eukaryota</taxon>
        <taxon>Fungi</taxon>
        <taxon>Dikarya</taxon>
        <taxon>Basidiomycota</taxon>
        <taxon>Agaricomycotina</taxon>
        <taxon>Agaricomycetes</taxon>
        <taxon>Agaricomycetidae</taxon>
        <taxon>Atheliales</taxon>
        <taxon>Atheliaceae</taxon>
        <taxon>Piloderma</taxon>
    </lineage>
</organism>
<accession>A0A0C3F609</accession>
<dbReference type="EMBL" id="KN833048">
    <property type="protein sequence ID" value="KIM75331.1"/>
    <property type="molecule type" value="Genomic_DNA"/>
</dbReference>
<proteinExistence type="predicted"/>
<reference evidence="2 3" key="1">
    <citation type="submission" date="2014-04" db="EMBL/GenBank/DDBJ databases">
        <authorList>
            <consortium name="DOE Joint Genome Institute"/>
            <person name="Kuo A."/>
            <person name="Tarkka M."/>
            <person name="Buscot F."/>
            <person name="Kohler A."/>
            <person name="Nagy L.G."/>
            <person name="Floudas D."/>
            <person name="Copeland A."/>
            <person name="Barry K.W."/>
            <person name="Cichocki N."/>
            <person name="Veneault-Fourrey C."/>
            <person name="LaButti K."/>
            <person name="Lindquist E.A."/>
            <person name="Lipzen A."/>
            <person name="Lundell T."/>
            <person name="Morin E."/>
            <person name="Murat C."/>
            <person name="Sun H."/>
            <person name="Tunlid A."/>
            <person name="Henrissat B."/>
            <person name="Grigoriev I.V."/>
            <person name="Hibbett D.S."/>
            <person name="Martin F."/>
            <person name="Nordberg H.P."/>
            <person name="Cantor M.N."/>
            <person name="Hua S.X."/>
        </authorList>
    </citation>
    <scope>NUCLEOTIDE SEQUENCE [LARGE SCALE GENOMIC DNA]</scope>
    <source>
        <strain evidence="2 3">F 1598</strain>
    </source>
</reference>
<keyword evidence="3" id="KW-1185">Reference proteome</keyword>
<protein>
    <submittedName>
        <fullName evidence="2">Uncharacterized protein</fullName>
    </submittedName>
</protein>
<name>A0A0C3F609_PILCF</name>
<dbReference type="AlphaFoldDB" id="A0A0C3F609"/>
<sequence length="89" mass="9549">MAHLNMNSQESGIGLSTNAQQPSTSLEMTVKGSSMRNIGGSAFSHNINNTTHNNFGEASRKCKAMSPQFFQSLLRTPIPSISARVTCSC</sequence>
<feature type="region of interest" description="Disordered" evidence="1">
    <location>
        <begin position="1"/>
        <end position="29"/>
    </location>
</feature>
<dbReference type="InParanoid" id="A0A0C3F609"/>
<dbReference type="Proteomes" id="UP000054166">
    <property type="component" value="Unassembled WGS sequence"/>
</dbReference>
<dbReference type="HOGENOM" id="CLU_2455540_0_0_1"/>
<evidence type="ECO:0000256" key="1">
    <source>
        <dbReference type="SAM" id="MobiDB-lite"/>
    </source>
</evidence>
<evidence type="ECO:0000313" key="3">
    <source>
        <dbReference type="Proteomes" id="UP000054166"/>
    </source>
</evidence>